<dbReference type="InterPro" id="IPR008441">
    <property type="entry name" value="AfumC-like_glycosyl_Trfase"/>
</dbReference>
<keyword evidence="2" id="KW-1185">Reference proteome</keyword>
<evidence type="ECO:0008006" key="3">
    <source>
        <dbReference type="Google" id="ProtNLM"/>
    </source>
</evidence>
<name>A0AAE1BZ91_9PEZI</name>
<accession>A0AAE1BZ91</accession>
<dbReference type="Pfam" id="PF05704">
    <property type="entry name" value="Caps_synth"/>
    <property type="match status" value="1"/>
</dbReference>
<proteinExistence type="predicted"/>
<dbReference type="Proteomes" id="UP001274830">
    <property type="component" value="Unassembled WGS sequence"/>
</dbReference>
<evidence type="ECO:0000313" key="1">
    <source>
        <dbReference type="EMBL" id="KAK3673223.1"/>
    </source>
</evidence>
<dbReference type="GO" id="GO:0016757">
    <property type="term" value="F:glycosyltransferase activity"/>
    <property type="evidence" value="ECO:0007669"/>
    <property type="project" value="InterPro"/>
</dbReference>
<protein>
    <recommendedName>
        <fullName evidence="3">Capsule polysaccharide biosynthesis protein</fullName>
    </recommendedName>
</protein>
<dbReference type="SUPFAM" id="SSF53448">
    <property type="entry name" value="Nucleotide-diphospho-sugar transferases"/>
    <property type="match status" value="1"/>
</dbReference>
<reference evidence="1" key="1">
    <citation type="submission" date="2023-07" db="EMBL/GenBank/DDBJ databases">
        <title>Black Yeasts Isolated from many extreme environments.</title>
        <authorList>
            <person name="Coleine C."/>
            <person name="Stajich J.E."/>
            <person name="Selbmann L."/>
        </authorList>
    </citation>
    <scope>NUCLEOTIDE SEQUENCE</scope>
    <source>
        <strain evidence="1">CCFEE 5485</strain>
    </source>
</reference>
<dbReference type="EMBL" id="JAUTXT010000026">
    <property type="protein sequence ID" value="KAK3673223.1"/>
    <property type="molecule type" value="Genomic_DNA"/>
</dbReference>
<evidence type="ECO:0000313" key="2">
    <source>
        <dbReference type="Proteomes" id="UP001274830"/>
    </source>
</evidence>
<dbReference type="AlphaFoldDB" id="A0AAE1BZ91"/>
<gene>
    <name evidence="1" type="ORF">LTR78_006768</name>
</gene>
<dbReference type="Gene3D" id="3.90.550.20">
    <property type="match status" value="1"/>
</dbReference>
<comment type="caution">
    <text evidence="1">The sequence shown here is derived from an EMBL/GenBank/DDBJ whole genome shotgun (WGS) entry which is preliminary data.</text>
</comment>
<organism evidence="1 2">
    <name type="scientific">Recurvomyces mirabilis</name>
    <dbReference type="NCBI Taxonomy" id="574656"/>
    <lineage>
        <taxon>Eukaryota</taxon>
        <taxon>Fungi</taxon>
        <taxon>Dikarya</taxon>
        <taxon>Ascomycota</taxon>
        <taxon>Pezizomycotina</taxon>
        <taxon>Dothideomycetes</taxon>
        <taxon>Dothideomycetidae</taxon>
        <taxon>Mycosphaerellales</taxon>
        <taxon>Teratosphaeriaceae</taxon>
        <taxon>Recurvomyces</taxon>
    </lineage>
</organism>
<sequence>MLKRLRSYQAVTSEKNLWSFWDSGLDKTPDWCRRNILSWIRINSPSGWTVRVLDTVPDSPNYALNYVSPEMLPQAFVNGTMDGPYVGPHSADFLRGACLYTHGGIFMDVGIVLIREWDRVCWSQLQDPNSPFQVAVPWMHDLFVHVWKGHDNYKGLIDNALFAPLQESLIFDDTRASSFHWQFSVDAKVVMELLDKAHPDPGRSTRELGSWGAEATIGFKDFGQRASDLLALRLDSDPKTPEYAEAHELTWHLLSQCSMQKVTNGKGTTKGLQLGYIWDHNPGMDSEPGTYGELLGYGTEHFEQMRSEIRCVKAPRPAKTFKKGLLEP</sequence>
<dbReference type="InterPro" id="IPR029044">
    <property type="entry name" value="Nucleotide-diphossugar_trans"/>
</dbReference>